<proteinExistence type="predicted"/>
<reference evidence="5 6" key="1">
    <citation type="journal article" date="2019" name="Int. J. Syst. Evol. Microbiol.">
        <title>The Global Catalogue of Microorganisms (GCM) 10K type strain sequencing project: providing services to taxonomists for standard genome sequencing and annotation.</title>
        <authorList>
            <consortium name="The Broad Institute Genomics Platform"/>
            <consortium name="The Broad Institute Genome Sequencing Center for Infectious Disease"/>
            <person name="Wu L."/>
            <person name="Ma J."/>
        </authorList>
    </citation>
    <scope>NUCLEOTIDE SEQUENCE [LARGE SCALE GENOMIC DNA]</scope>
    <source>
        <strain evidence="5 6">JCM 11896</strain>
    </source>
</reference>
<dbReference type="EMBL" id="BAAAJK010000005">
    <property type="protein sequence ID" value="GAA1383706.1"/>
    <property type="molecule type" value="Genomic_DNA"/>
</dbReference>
<feature type="compositionally biased region" description="Low complexity" evidence="1">
    <location>
        <begin position="1761"/>
        <end position="1783"/>
    </location>
</feature>
<dbReference type="InterPro" id="IPR041677">
    <property type="entry name" value="DNA2/NAM7_AAA_11"/>
</dbReference>
<dbReference type="Pfam" id="PF13195">
    <property type="entry name" value="DUF4011"/>
    <property type="match status" value="1"/>
</dbReference>
<accession>A0ABN1XMY8</accession>
<dbReference type="Pfam" id="PF13087">
    <property type="entry name" value="AAA_12"/>
    <property type="match status" value="1"/>
</dbReference>
<organism evidence="5 6">
    <name type="scientific">Pseudonocardia kongjuensis</name>
    <dbReference type="NCBI Taxonomy" id="102227"/>
    <lineage>
        <taxon>Bacteria</taxon>
        <taxon>Bacillati</taxon>
        <taxon>Actinomycetota</taxon>
        <taxon>Actinomycetes</taxon>
        <taxon>Pseudonocardiales</taxon>
        <taxon>Pseudonocardiaceae</taxon>
        <taxon>Pseudonocardia</taxon>
    </lineage>
</organism>
<dbReference type="InterPro" id="IPR047187">
    <property type="entry name" value="SF1_C_Upf1"/>
</dbReference>
<gene>
    <name evidence="5" type="ORF">GCM10009613_13480</name>
</gene>
<dbReference type="CDD" id="cd18808">
    <property type="entry name" value="SF1_C_Upf1"/>
    <property type="match status" value="1"/>
</dbReference>
<evidence type="ECO:0000313" key="6">
    <source>
        <dbReference type="Proteomes" id="UP001501414"/>
    </source>
</evidence>
<evidence type="ECO:0000313" key="5">
    <source>
        <dbReference type="EMBL" id="GAA1383706.1"/>
    </source>
</evidence>
<dbReference type="Proteomes" id="UP001501414">
    <property type="component" value="Unassembled WGS sequence"/>
</dbReference>
<dbReference type="Pfam" id="PF13086">
    <property type="entry name" value="AAA_11"/>
    <property type="match status" value="1"/>
</dbReference>
<protein>
    <submittedName>
        <fullName evidence="5">DUF3320 domain-containing protein</fullName>
    </submittedName>
</protein>
<name>A0ABN1XMY8_9PSEU</name>
<dbReference type="RefSeq" id="WP_344019491.1">
    <property type="nucleotide sequence ID" value="NZ_BAAAJK010000005.1"/>
</dbReference>
<evidence type="ECO:0000259" key="4">
    <source>
        <dbReference type="Pfam" id="PF13087"/>
    </source>
</evidence>
<feature type="domain" description="DNA2/NAM7 helicase helicase" evidence="3">
    <location>
        <begin position="668"/>
        <end position="745"/>
    </location>
</feature>
<dbReference type="InterPro" id="IPR041679">
    <property type="entry name" value="DNA2/NAM7-like_C"/>
</dbReference>
<feature type="region of interest" description="Disordered" evidence="1">
    <location>
        <begin position="1738"/>
        <end position="1810"/>
    </location>
</feature>
<dbReference type="Gene3D" id="3.40.50.300">
    <property type="entry name" value="P-loop containing nucleotide triphosphate hydrolases"/>
    <property type="match status" value="3"/>
</dbReference>
<sequence>MDQVLDTVPTIALDVRPVLSYAMAHNGIPVVSRLVVDGIDRAVPGARITLEVADATGPIGQPREIVLDLEAGVPAILADVRLTLDPEAMLQVEERRPGYVRVRLECAGRLCAERSAPVLLLAAQQWQADPPGLALEMLAAHVMPNHPAVADLMREASEILERATGRPSLEGYQSGPERVDEIVAAVTRAMQDRRIAYAEPPASWADDGQKVRTPGDVLDGRIGTCLDTAVVLAAALEYAGVHPLLWVVRGHAFVGYWREELSLAAAAESDAAGVANEVDRGMIELVETTLLTRSPEPATFGQMTRQARAHLSGDLSHVLGIVDVRQARRDRVLPLPARVRDADGAVRVTTYTPQAPSCARAAPVPVADAGEPRRPRSGTEPARVTRWKNALLDLSLRNRLINFTERAALNVMLPGGGAGALEDLLHQGTAVALRASDEIARVAAERGVRSARELPEPFLDDLLRSDRTVHVDVTAAGYPARLRGLAHKARTIAEETGANNLYLALGTLHWELDGRTLRSPLILVPVVLRPARRGGRYQLTLDESGSSTPNYCLIEKLRRTHGLTVPGLSEPAEDGAGIDLDAAFDATREAIAARGLNFRVEPTADLAILQFAKFRLWKDLDDSWAAFAGNPLVAHLLHSPTEQFVDPVADPGPHDLDGLDEQCPVVADASQLRAVADAVAGRTFVLEGPPGTGKSQTITNLLAHAMVQGRRVLFVAEKRAALDVVQKRLDAVGLGALSLDLHDRGSKPVAVRQQIAAALDHVVPVDVTEHDARREELRAARRALTRYAYRMAERNAAGFSLHEARSAELAHGDVAAIGVPESVVAGNTRSGTADMLRTLFARLPELTDAARLRGARPWSFVDTAVGVDTRVVARAVARLDAAIPRLPVRWRPALDSAVTAGELELLVRLQRLRAPVPVLDEVRSRRWSGAVERALAELDRFRSEEHPALASFGPQALDLPLGELDGAARAAAASSIFGRRRRLIAVRERLAPALRAGAAIPPKQVPAAVAALVALRERADGLAAGLAAIPGIVPPQRWNPFDDAVRSAIGVRVEQLRWAAAVVDPAVSQGMRPGYVEPLRQALAAGGELDPAPVAEVAAAISDVVAACATTPEALQRWAGAEGLVPRWQAAAPARGPVAPDLPGLRPWLDLIGHLEPLRSLLPDVRAAVLADRLDPDDARRAFELGLARASVRERLDGTELGRFDPVAHDRAIARFGRTSMAVREHLGTLLPHRTMARREFDTGATSGRIGALRRALGAKRGGMKIRELMSTYGDLISRVLPCVLVSPDSLARFFPAVADQFDIVVFDEASQVRVADAVGAMGRARSVVVVGDSKQMPPTSFADVGGPDDPADGADSAGIVDDEESILTECVQARVPAQRLGWHYRSQDEALIAFSNRHYYDGALSSFPAPERGTGAVSLVRVDGEFHRSGRGPLLRTNPVEARAVVDEILRRFAASPDALPSLGVVTFNQQQRALVEGLLRDLDDPRIAEALEHPEGLFVKNLENVQGDERDVVLFSTAFSVNERGVLPLNFGPLNRAGGERRLNVAVTRARRQVVVFTSFDPSQMRTEDTSSVGVRHLRSYLELAAHGPSALPRDRDRRAVADRHRDEIAERLRDRGLAVRTGVGLSDFVIDLVLTDPQAVPGPRAPRCCSTVRDGRGGSPRGTGTTCRWRSCTGCWAGRGWSGSGCRTGCRIRTRCSTAWSARCAGAVLRPALPLVRPPLVRPPLVRPPLVRPPLMTLSQATPPLPAPAVPMPRRRPAWPGSQQPGAQQPGPQQPGTQRPGRARRDPAGAELVPAVPGSGGRRRAPEPEPVIAAAPAVPAAPDRADADRPGAAAEFVPWRPRPLGGRDVLDALPARAAAARVRAALAEVVEAEGPVRADRLASLVANAFDLSKVSESRREQILAHLPRELRTDRAEPVVWPAGIDPGTWTGYRPAGESPSRRVEEIPLRELGNAMAALVVAGAGMARPELHRETLRVFGLLRRTPAAVERLDAALELARRTGRLDVGPDDIVLPAR</sequence>
<evidence type="ECO:0000259" key="3">
    <source>
        <dbReference type="Pfam" id="PF13086"/>
    </source>
</evidence>
<feature type="domain" description="DNA2/NAM7 helicase-like C-terminal" evidence="4">
    <location>
        <begin position="1365"/>
        <end position="1560"/>
    </location>
</feature>
<comment type="caution">
    <text evidence="5">The sequence shown here is derived from an EMBL/GenBank/DDBJ whole genome shotgun (WGS) entry which is preliminary data.</text>
</comment>
<dbReference type="InterPro" id="IPR025103">
    <property type="entry name" value="DUF4011"/>
</dbReference>
<feature type="region of interest" description="Disordered" evidence="1">
    <location>
        <begin position="357"/>
        <end position="382"/>
    </location>
</feature>
<dbReference type="PANTHER" id="PTHR10887">
    <property type="entry name" value="DNA2/NAM7 HELICASE FAMILY"/>
    <property type="match status" value="1"/>
</dbReference>
<dbReference type="SUPFAM" id="SSF52540">
    <property type="entry name" value="P-loop containing nucleoside triphosphate hydrolases"/>
    <property type="match status" value="1"/>
</dbReference>
<keyword evidence="6" id="KW-1185">Reference proteome</keyword>
<dbReference type="Pfam" id="PF11784">
    <property type="entry name" value="DUF3320"/>
    <property type="match status" value="1"/>
</dbReference>
<evidence type="ECO:0000256" key="1">
    <source>
        <dbReference type="SAM" id="MobiDB-lite"/>
    </source>
</evidence>
<dbReference type="InterPro" id="IPR027417">
    <property type="entry name" value="P-loop_NTPase"/>
</dbReference>
<dbReference type="InterPro" id="IPR021754">
    <property type="entry name" value="DUF3320"/>
</dbReference>
<evidence type="ECO:0000259" key="2">
    <source>
        <dbReference type="Pfam" id="PF11784"/>
    </source>
</evidence>
<feature type="domain" description="DUF3320" evidence="2">
    <location>
        <begin position="1855"/>
        <end position="1898"/>
    </location>
</feature>
<dbReference type="InterPro" id="IPR045055">
    <property type="entry name" value="DNA2/NAM7-like"/>
</dbReference>
<dbReference type="PANTHER" id="PTHR10887:SF530">
    <property type="entry name" value="SUPERFAMILY I DNA HELICASES"/>
    <property type="match status" value="1"/>
</dbReference>